<comment type="caution">
    <text evidence="1">The sequence shown here is derived from an EMBL/GenBank/DDBJ whole genome shotgun (WGS) entry which is preliminary data.</text>
</comment>
<evidence type="ECO:0000313" key="1">
    <source>
        <dbReference type="EMBL" id="KAJ8680313.1"/>
    </source>
</evidence>
<accession>A0ACC2PB47</accession>
<keyword evidence="2" id="KW-1185">Reference proteome</keyword>
<gene>
    <name evidence="1" type="ORF">QAD02_016100</name>
</gene>
<name>A0ACC2PB47_9HYME</name>
<dbReference type="EMBL" id="CM056742">
    <property type="protein sequence ID" value="KAJ8680313.1"/>
    <property type="molecule type" value="Genomic_DNA"/>
</dbReference>
<protein>
    <submittedName>
        <fullName evidence="1">Uncharacterized protein</fullName>
    </submittedName>
</protein>
<organism evidence="1 2">
    <name type="scientific">Eretmocerus hayati</name>
    <dbReference type="NCBI Taxonomy" id="131215"/>
    <lineage>
        <taxon>Eukaryota</taxon>
        <taxon>Metazoa</taxon>
        <taxon>Ecdysozoa</taxon>
        <taxon>Arthropoda</taxon>
        <taxon>Hexapoda</taxon>
        <taxon>Insecta</taxon>
        <taxon>Pterygota</taxon>
        <taxon>Neoptera</taxon>
        <taxon>Endopterygota</taxon>
        <taxon>Hymenoptera</taxon>
        <taxon>Apocrita</taxon>
        <taxon>Proctotrupomorpha</taxon>
        <taxon>Chalcidoidea</taxon>
        <taxon>Aphelinidae</taxon>
        <taxon>Aphelininae</taxon>
        <taxon>Eretmocerus</taxon>
    </lineage>
</organism>
<sequence length="209" mass="23244">MFTPFASASSLIAKIPLLNSGSRFFAAMTEALKTHEVIPDVIDTLPPAVVKVSYPSGVSVDLGKELTPTQVKDQPKVDWDAEDSSFYTLCMTDPDAPSRKDPKFREWHHWLVTNIPGKDISKGEVLSEYIGSGPPPDTGLHRYVFLVYKQPGKVTFNEKRLTNRSGDGRNNFSIKKFAEKYKLGNPIAGNLYQAAFDDYVPELYKQLGG</sequence>
<evidence type="ECO:0000313" key="2">
    <source>
        <dbReference type="Proteomes" id="UP001239111"/>
    </source>
</evidence>
<reference evidence="1" key="1">
    <citation type="submission" date="2023-04" db="EMBL/GenBank/DDBJ databases">
        <title>A chromosome-level genome assembly of the parasitoid wasp Eretmocerus hayati.</title>
        <authorList>
            <person name="Zhong Y."/>
            <person name="Liu S."/>
            <person name="Liu Y."/>
        </authorList>
    </citation>
    <scope>NUCLEOTIDE SEQUENCE</scope>
    <source>
        <strain evidence="1">ZJU_SS_LIU_2023</strain>
    </source>
</reference>
<proteinExistence type="predicted"/>
<dbReference type="Proteomes" id="UP001239111">
    <property type="component" value="Chromosome 2"/>
</dbReference>